<keyword evidence="1" id="KW-0560">Oxidoreductase</keyword>
<gene>
    <name evidence="4" type="ORF">LTR05_008633</name>
</gene>
<proteinExistence type="inferred from homology"/>
<evidence type="ECO:0000256" key="1">
    <source>
        <dbReference type="ARBA" id="ARBA00023002"/>
    </source>
</evidence>
<dbReference type="CDD" id="cd19075">
    <property type="entry name" value="AKR_AKR7A1-5"/>
    <property type="match status" value="1"/>
</dbReference>
<dbReference type="PANTHER" id="PTHR43364">
    <property type="entry name" value="NADH-SPECIFIC METHYLGLYOXAL REDUCTASE-RELATED"/>
    <property type="match status" value="1"/>
</dbReference>
<comment type="caution">
    <text evidence="4">The sequence shown here is derived from an EMBL/GenBank/DDBJ whole genome shotgun (WGS) entry which is preliminary data.</text>
</comment>
<dbReference type="InterPro" id="IPR023210">
    <property type="entry name" value="NADP_OxRdtase_dom"/>
</dbReference>
<name>A0AAN7SEM5_9EURO</name>
<dbReference type="Gene3D" id="3.20.20.100">
    <property type="entry name" value="NADP-dependent oxidoreductase domain"/>
    <property type="match status" value="1"/>
</dbReference>
<evidence type="ECO:0000256" key="2">
    <source>
        <dbReference type="ARBA" id="ARBA00038157"/>
    </source>
</evidence>
<dbReference type="GO" id="GO:0016491">
    <property type="term" value="F:oxidoreductase activity"/>
    <property type="evidence" value="ECO:0007669"/>
    <property type="project" value="UniProtKB-KW"/>
</dbReference>
<dbReference type="SUPFAM" id="SSF51430">
    <property type="entry name" value="NAD(P)-linked oxidoreductase"/>
    <property type="match status" value="1"/>
</dbReference>
<accession>A0AAN7SEM5</accession>
<dbReference type="InterPro" id="IPR050523">
    <property type="entry name" value="AKR_Detox_Biosynth"/>
</dbReference>
<dbReference type="InterPro" id="IPR036812">
    <property type="entry name" value="NAD(P)_OxRdtase_dom_sf"/>
</dbReference>
<organism evidence="4 5">
    <name type="scientific">Lithohypha guttulata</name>
    <dbReference type="NCBI Taxonomy" id="1690604"/>
    <lineage>
        <taxon>Eukaryota</taxon>
        <taxon>Fungi</taxon>
        <taxon>Dikarya</taxon>
        <taxon>Ascomycota</taxon>
        <taxon>Pezizomycotina</taxon>
        <taxon>Eurotiomycetes</taxon>
        <taxon>Chaetothyriomycetidae</taxon>
        <taxon>Chaetothyriales</taxon>
        <taxon>Trichomeriaceae</taxon>
        <taxon>Lithohypha</taxon>
    </lineage>
</organism>
<dbReference type="EMBL" id="JAVRRJ010000015">
    <property type="protein sequence ID" value="KAK5080385.1"/>
    <property type="molecule type" value="Genomic_DNA"/>
</dbReference>
<protein>
    <recommendedName>
        <fullName evidence="3">NADP-dependent oxidoreductase domain-containing protein</fullName>
    </recommendedName>
</protein>
<evidence type="ECO:0000259" key="3">
    <source>
        <dbReference type="Pfam" id="PF00248"/>
    </source>
</evidence>
<feature type="domain" description="NADP-dependent oxidoreductase" evidence="3">
    <location>
        <begin position="11"/>
        <end position="303"/>
    </location>
</feature>
<keyword evidence="5" id="KW-1185">Reference proteome</keyword>
<sequence>MAPKVIVGMMGSSVAKGSSNMSTPEQVKDFLSVVKSHGVKELDTALVYNDGKSEELLASVDAQKDFLVSTKAPGFAPGSLTEANILSNSAKSHKNLQQDQVDIYYIHGPDKETPLQEQCQAFGKLYQQGRYQRFGVCNLSPSQIEEIHDICRREGFPPPSIYQGSYNAVHRSPEKDLFPTLRKLGMAFYAWGPLAGGLLVKELDDVLKPKPGSRYHEMPVFGNLYLNDHTIAALRKMHTICDENSVSMMEAALRWLMNHSPLNDDDGIILGASSKEQVNATLSACEKGPLPKAVVDGWQELWESIAASGKALPAFFS</sequence>
<evidence type="ECO:0000313" key="5">
    <source>
        <dbReference type="Proteomes" id="UP001309876"/>
    </source>
</evidence>
<dbReference type="Pfam" id="PF00248">
    <property type="entry name" value="Aldo_ket_red"/>
    <property type="match status" value="1"/>
</dbReference>
<evidence type="ECO:0000313" key="4">
    <source>
        <dbReference type="EMBL" id="KAK5080385.1"/>
    </source>
</evidence>
<reference evidence="4 5" key="1">
    <citation type="submission" date="2023-08" db="EMBL/GenBank/DDBJ databases">
        <title>Black Yeasts Isolated from many extreme environments.</title>
        <authorList>
            <person name="Coleine C."/>
            <person name="Stajich J.E."/>
            <person name="Selbmann L."/>
        </authorList>
    </citation>
    <scope>NUCLEOTIDE SEQUENCE [LARGE SCALE GENOMIC DNA]</scope>
    <source>
        <strain evidence="4 5">CCFEE 5910</strain>
    </source>
</reference>
<dbReference type="AlphaFoldDB" id="A0AAN7SEM5"/>
<dbReference type="Proteomes" id="UP001309876">
    <property type="component" value="Unassembled WGS sequence"/>
</dbReference>
<comment type="similarity">
    <text evidence="2">Belongs to the aldo/keto reductase family. Aldo/keto reductase 2 subfamily.</text>
</comment>
<dbReference type="PANTHER" id="PTHR43364:SF4">
    <property type="entry name" value="NAD(P)-LINKED OXIDOREDUCTASE SUPERFAMILY PROTEIN"/>
    <property type="match status" value="1"/>
</dbReference>